<feature type="domain" description="VWFA" evidence="1">
    <location>
        <begin position="279"/>
        <end position="455"/>
    </location>
</feature>
<evidence type="ECO:0000313" key="4">
    <source>
        <dbReference type="Proteomes" id="UP001311232"/>
    </source>
</evidence>
<dbReference type="AlphaFoldDB" id="A0AAV9REY0"/>
<evidence type="ECO:0000313" key="3">
    <source>
        <dbReference type="EMBL" id="KAK5607535.1"/>
    </source>
</evidence>
<dbReference type="InterPro" id="IPR036465">
    <property type="entry name" value="vWFA_dom_sf"/>
</dbReference>
<dbReference type="SMART" id="SM00609">
    <property type="entry name" value="VIT"/>
    <property type="match status" value="1"/>
</dbReference>
<dbReference type="Pfam" id="PF08487">
    <property type="entry name" value="VIT"/>
    <property type="match status" value="1"/>
</dbReference>
<keyword evidence="4" id="KW-1185">Reference proteome</keyword>
<evidence type="ECO:0008006" key="5">
    <source>
        <dbReference type="Google" id="ProtNLM"/>
    </source>
</evidence>
<evidence type="ECO:0000259" key="1">
    <source>
        <dbReference type="PROSITE" id="PS50234"/>
    </source>
</evidence>
<dbReference type="PANTHER" id="PTHR45737">
    <property type="entry name" value="VON WILLEBRAND FACTOR A DOMAIN-CONTAINING PROTEIN 5A"/>
    <property type="match status" value="1"/>
</dbReference>
<dbReference type="PROSITE" id="PS51468">
    <property type="entry name" value="VIT"/>
    <property type="match status" value="1"/>
</dbReference>
<dbReference type="Gene3D" id="3.40.50.410">
    <property type="entry name" value="von Willebrand factor, type A domain"/>
    <property type="match status" value="1"/>
</dbReference>
<dbReference type="InterPro" id="IPR013694">
    <property type="entry name" value="VIT"/>
</dbReference>
<feature type="domain" description="VIT" evidence="2">
    <location>
        <begin position="1"/>
        <end position="130"/>
    </location>
</feature>
<sequence>MNRFGLLTAQKAPVPLKSIEVQLEVKDHVAAVVSTLNYENKEDKPLEAVFVFPLPGDAAVCHFSAQIAETHIVAEVKEKQQAQEEYDDALSSGQQAFLLEESDQSPDIFSLSVGSLPPGESASIRLEYVTELAVEADDGLRFCLPAVLNPRYQPQGSQGPSVQVTSVPASLVPYSLSFSARVSSPRPISKVESSCSLEPLQYLNTDQTQATVKLAGGHKFDRDVELLIYYKDAHQPTAVVEAGQASGKPGSLMGDPVVMVSLYPEFPQSVMSSLASCGEFVFLMDRSGSMDSRLNYTTSTSRMDSAKETLLLLLKSLPVGCYFNIYSFGSRFEHIFSESVKYNQKTMEDALKKVEKMEAEMGGTDILEPLKDIYSKQSIPSHPRQLFVFTDGEVGNTKDVIDLVRKNSDSHRCFSFGIGEGASSALISGIAKEGGGHAQFITGTERMQPKVMESLRLALDPAVVDISITWDLPKGMSATVLSPPIKSLFQGQRSVVYSQVSGKISEASEGRVKVKYSLAGHLSTNQLHFSLKPAEDTGLTVHRLAARTLIRSLEMKMREPRGDHKDIKKEVVQLSVQSGVSSSLTAFIAVNKAKNKAIQGPLVSRNVPTAKETGLNKAPAAGAEMIMLWEYLWRAAEKSSCRAKEAKEQRSAFWVLSLQSLFLVPARGATILLRLPRVSQRPGVEDGIYSLLHNQNLNSAQLTLPARAGQDPHNSVHHLSQFFLFTLHPVVGDIIVETLQSPYQSIGLAPPAILQRAKPISPSPKDRNVASSQFLEGAGVLVDQLQASDPHNKVDQGSAADLQGSIKTSNADLQGLAESSSGSCTALQSIAEGLSGSCTTLQGITEGSSLQSFSVVSRFQSSSIGLQWFLHRSPGPRQGFKSPELLSGFQRFLHCFQGLAVGSNLQSSFVGSSLHSFLIADLLNGSSEGPLCSTASFLVADPLTSEGHRRCSFVAGLQTTCSFAPPRGVSVTFGVFPNVW</sequence>
<reference evidence="3 4" key="1">
    <citation type="submission" date="2021-06" db="EMBL/GenBank/DDBJ databases">
        <authorList>
            <person name="Palmer J.M."/>
        </authorList>
    </citation>
    <scope>NUCLEOTIDE SEQUENCE [LARGE SCALE GENOMIC DNA]</scope>
    <source>
        <strain evidence="3 4">MEX-2019</strain>
        <tissue evidence="3">Muscle</tissue>
    </source>
</reference>
<dbReference type="Proteomes" id="UP001311232">
    <property type="component" value="Unassembled WGS sequence"/>
</dbReference>
<comment type="caution">
    <text evidence="3">The sequence shown here is derived from an EMBL/GenBank/DDBJ whole genome shotgun (WGS) entry which is preliminary data.</text>
</comment>
<name>A0AAV9REY0_9TELE</name>
<dbReference type="EMBL" id="JAHHUM010002021">
    <property type="protein sequence ID" value="KAK5607535.1"/>
    <property type="molecule type" value="Genomic_DNA"/>
</dbReference>
<proteinExistence type="predicted"/>
<dbReference type="SMART" id="SM00327">
    <property type="entry name" value="VWA"/>
    <property type="match status" value="1"/>
</dbReference>
<dbReference type="SUPFAM" id="SSF53300">
    <property type="entry name" value="vWA-like"/>
    <property type="match status" value="1"/>
</dbReference>
<accession>A0AAV9REY0</accession>
<dbReference type="InterPro" id="IPR002035">
    <property type="entry name" value="VWF_A"/>
</dbReference>
<dbReference type="Pfam" id="PF13768">
    <property type="entry name" value="VWA_3"/>
    <property type="match status" value="1"/>
</dbReference>
<gene>
    <name evidence="3" type="ORF">CRENBAI_016814</name>
</gene>
<protein>
    <recommendedName>
        <fullName evidence="5">von Willebrand factor A domain-containing protein 5A</fullName>
    </recommendedName>
</protein>
<evidence type="ECO:0000259" key="2">
    <source>
        <dbReference type="PROSITE" id="PS51468"/>
    </source>
</evidence>
<organism evidence="3 4">
    <name type="scientific">Crenichthys baileyi</name>
    <name type="common">White River springfish</name>
    <dbReference type="NCBI Taxonomy" id="28760"/>
    <lineage>
        <taxon>Eukaryota</taxon>
        <taxon>Metazoa</taxon>
        <taxon>Chordata</taxon>
        <taxon>Craniata</taxon>
        <taxon>Vertebrata</taxon>
        <taxon>Euteleostomi</taxon>
        <taxon>Actinopterygii</taxon>
        <taxon>Neopterygii</taxon>
        <taxon>Teleostei</taxon>
        <taxon>Neoteleostei</taxon>
        <taxon>Acanthomorphata</taxon>
        <taxon>Ovalentaria</taxon>
        <taxon>Atherinomorphae</taxon>
        <taxon>Cyprinodontiformes</taxon>
        <taxon>Goodeidae</taxon>
        <taxon>Crenichthys</taxon>
    </lineage>
</organism>
<dbReference type="PANTHER" id="PTHR45737:SF6">
    <property type="entry name" value="VON WILLEBRAND FACTOR A DOMAIN-CONTAINING PROTEIN 5A"/>
    <property type="match status" value="1"/>
</dbReference>
<dbReference type="PROSITE" id="PS50234">
    <property type="entry name" value="VWFA"/>
    <property type="match status" value="1"/>
</dbReference>